<dbReference type="InterPro" id="IPR006709">
    <property type="entry name" value="SSU_processome_Utp14"/>
</dbReference>
<keyword evidence="3" id="KW-0597">Phosphoprotein</keyword>
<comment type="subcellular location">
    <subcellularLocation>
        <location evidence="1">Nucleus</location>
        <location evidence="1">Nucleolus</location>
    </subcellularLocation>
</comment>
<dbReference type="EMBL" id="LWCA01001367">
    <property type="protein sequence ID" value="OAF65272.1"/>
    <property type="molecule type" value="Genomic_DNA"/>
</dbReference>
<evidence type="ECO:0000256" key="4">
    <source>
        <dbReference type="ARBA" id="ARBA00023242"/>
    </source>
</evidence>
<dbReference type="Pfam" id="PF04615">
    <property type="entry name" value="Utp14"/>
    <property type="match status" value="2"/>
</dbReference>
<name>A0A177AUS4_9BILA</name>
<dbReference type="Proteomes" id="UP000078046">
    <property type="component" value="Unassembled WGS sequence"/>
</dbReference>
<dbReference type="AlphaFoldDB" id="A0A177AUS4"/>
<accession>A0A177AUS4</accession>
<organism evidence="5 6">
    <name type="scientific">Intoshia linei</name>
    <dbReference type="NCBI Taxonomy" id="1819745"/>
    <lineage>
        <taxon>Eukaryota</taxon>
        <taxon>Metazoa</taxon>
        <taxon>Spiralia</taxon>
        <taxon>Lophotrochozoa</taxon>
        <taxon>Mesozoa</taxon>
        <taxon>Orthonectida</taxon>
        <taxon>Rhopaluridae</taxon>
        <taxon>Intoshia</taxon>
    </lineage>
</organism>
<comment type="caution">
    <text evidence="5">The sequence shown here is derived from an EMBL/GenBank/DDBJ whole genome shotgun (WGS) entry which is preliminary data.</text>
</comment>
<gene>
    <name evidence="5" type="ORF">A3Q56_07018</name>
</gene>
<dbReference type="OrthoDB" id="6153227at2759"/>
<protein>
    <recommendedName>
        <fullName evidence="7">U3 small nucleolar RNA-associated protein 14 A</fullName>
    </recommendedName>
</protein>
<keyword evidence="6" id="KW-1185">Reference proteome</keyword>
<dbReference type="GO" id="GO:0032040">
    <property type="term" value="C:small-subunit processome"/>
    <property type="evidence" value="ECO:0007669"/>
    <property type="project" value="InterPro"/>
</dbReference>
<dbReference type="PANTHER" id="PTHR14150">
    <property type="entry name" value="U3 SMALL NUCLEOLAR RNA-ASSOCIATED PROTEIN 14"/>
    <property type="match status" value="1"/>
</dbReference>
<evidence type="ECO:0000313" key="5">
    <source>
        <dbReference type="EMBL" id="OAF65272.1"/>
    </source>
</evidence>
<evidence type="ECO:0000256" key="2">
    <source>
        <dbReference type="ARBA" id="ARBA00007774"/>
    </source>
</evidence>
<dbReference type="GO" id="GO:0006364">
    <property type="term" value="P:rRNA processing"/>
    <property type="evidence" value="ECO:0007669"/>
    <property type="project" value="InterPro"/>
</dbReference>
<evidence type="ECO:0000256" key="1">
    <source>
        <dbReference type="ARBA" id="ARBA00004604"/>
    </source>
</evidence>
<sequence>MTDKHSKLLTAITELDSQNVKFKTRGKNTNDSVSNIPLDSKMIKLSKMINSVYRKTKSNKIESVSSKKRKLDEFNKKYKVVEKPMSTLESEKINRQVTYAKSQKKLNEWNETVDHMKFADNVSFPLKSNKMDNYDSVDKLEKFRALTEHEKSIIKLLPREKSPEVDNLQLQNAIMRRDELRKHKALVKYRENKMRHQNKIKSKKYRKMKKFEEKAILKKLEMNESKEKGVIMLEQAKIDRIKERMSLKHHKIGTSKSMKKKLLLLKNSEIIQDKRNNMDNKKRELSQKFGPTDLEHDVESISNPNNSVEHISESTEYIALDVESQNVAKLLGDKMVDKNLKIDNSIKSPKNVNIEKHLDRKIKIRIDTNRAVNNERMPIGVQLKLKNDELIQEAFADDDVFEDFQEMKDEQVNKEQIKDIDLTLPGWGCWGGPGCEIEPKRRIIVTAPKQKRKDVNMSHVFLSNKKNENIRKHQITKLPYPYSKESQFTENISIAIGKDWNPQSSFKKLTKPKIVTKLGKIIQPLSEKY</sequence>
<keyword evidence="4" id="KW-0539">Nucleus</keyword>
<evidence type="ECO:0000313" key="6">
    <source>
        <dbReference type="Proteomes" id="UP000078046"/>
    </source>
</evidence>
<proteinExistence type="inferred from homology"/>
<evidence type="ECO:0008006" key="7">
    <source>
        <dbReference type="Google" id="ProtNLM"/>
    </source>
</evidence>
<evidence type="ECO:0000256" key="3">
    <source>
        <dbReference type="ARBA" id="ARBA00022553"/>
    </source>
</evidence>
<comment type="similarity">
    <text evidence="2">Belongs to the UTP14 family.</text>
</comment>
<dbReference type="PANTHER" id="PTHR14150:SF12">
    <property type="entry name" value="U3 SMALL NUCLEOLAR RNA-ASSOCIATED PROTEIN 14 HOMOLOG A"/>
    <property type="match status" value="1"/>
</dbReference>
<reference evidence="5 6" key="1">
    <citation type="submission" date="2016-04" db="EMBL/GenBank/DDBJ databases">
        <title>The genome of Intoshia linei affirms orthonectids as highly simplified spiralians.</title>
        <authorList>
            <person name="Mikhailov K.V."/>
            <person name="Slusarev G.S."/>
            <person name="Nikitin M.A."/>
            <person name="Logacheva M.D."/>
            <person name="Penin A."/>
            <person name="Aleoshin V."/>
            <person name="Panchin Y.V."/>
        </authorList>
    </citation>
    <scope>NUCLEOTIDE SEQUENCE [LARGE SCALE GENOMIC DNA]</scope>
    <source>
        <strain evidence="5">Intl2013</strain>
        <tissue evidence="5">Whole animal</tissue>
    </source>
</reference>